<proteinExistence type="predicted"/>
<evidence type="ECO:0000313" key="3">
    <source>
        <dbReference type="Proteomes" id="UP000557509"/>
    </source>
</evidence>
<keyword evidence="3" id="KW-1185">Reference proteome</keyword>
<organism evidence="2 3">
    <name type="scientific">Toxoplasma gondii</name>
    <dbReference type="NCBI Taxonomy" id="5811"/>
    <lineage>
        <taxon>Eukaryota</taxon>
        <taxon>Sar</taxon>
        <taxon>Alveolata</taxon>
        <taxon>Apicomplexa</taxon>
        <taxon>Conoidasida</taxon>
        <taxon>Coccidia</taxon>
        <taxon>Eucoccidiorida</taxon>
        <taxon>Eimeriorina</taxon>
        <taxon>Sarcocystidae</taxon>
        <taxon>Toxoplasma</taxon>
    </lineage>
</organism>
<feature type="compositionally biased region" description="Basic residues" evidence="1">
    <location>
        <begin position="203"/>
        <end position="245"/>
    </location>
</feature>
<sequence length="245" mass="28205">MMDTVFKGARVPTCMDAPSLDTLHLKAEQGEHPRRDEAREMGKNSSHEEAISACVCRSCFAKSSFVSGSHSFFLSPSLSDVSRFLLSLPSSRCSVETARLMDAHKQSRNRDTEALFLELDADPRRVSAVVMDPSRQKVCLLFLCALVPFVPRPCPLMLRKGSLRRDLRLLHKNMPLLRAKTLEGQTWDALGTSRYTPLASWRSRARSSSRRRRGRTRRRRGRRRGRRRRGRRGRRERDRGRTRKN</sequence>
<evidence type="ECO:0000313" key="2">
    <source>
        <dbReference type="EMBL" id="KAF4645749.1"/>
    </source>
</evidence>
<reference evidence="2 3" key="1">
    <citation type="submission" date="2020-03" db="EMBL/GenBank/DDBJ databases">
        <title>Genome sequence of Toxoplasma gondii RH-88 strain.</title>
        <authorList>
            <person name="Lorenzi H.A."/>
            <person name="Venepally P."/>
            <person name="Rozenberg A."/>
            <person name="Sibley D."/>
        </authorList>
    </citation>
    <scope>NUCLEOTIDE SEQUENCE [LARGE SCALE GENOMIC DNA]</scope>
    <source>
        <strain evidence="2 3">RH-88</strain>
    </source>
</reference>
<name>A0A7J6KGG9_TOXGO</name>
<accession>A0A7J6KGG9</accession>
<evidence type="ECO:0000256" key="1">
    <source>
        <dbReference type="SAM" id="MobiDB-lite"/>
    </source>
</evidence>
<dbReference type="Proteomes" id="UP000557509">
    <property type="component" value="Unassembled WGS sequence"/>
</dbReference>
<gene>
    <name evidence="2" type="ORF">TGRH88_002350</name>
</gene>
<protein>
    <submittedName>
        <fullName evidence="2">Uncharacterized protein</fullName>
    </submittedName>
</protein>
<comment type="caution">
    <text evidence="2">The sequence shown here is derived from an EMBL/GenBank/DDBJ whole genome shotgun (WGS) entry which is preliminary data.</text>
</comment>
<dbReference type="AlphaFoldDB" id="A0A7J6KGG9"/>
<dbReference type="EMBL" id="JAAUHK010000187">
    <property type="protein sequence ID" value="KAF4645749.1"/>
    <property type="molecule type" value="Genomic_DNA"/>
</dbReference>
<feature type="region of interest" description="Disordered" evidence="1">
    <location>
        <begin position="200"/>
        <end position="245"/>
    </location>
</feature>